<gene>
    <name evidence="1" type="ORF">ES288_D03G129700v1</name>
</gene>
<organism evidence="1 2">
    <name type="scientific">Gossypium darwinii</name>
    <name type="common">Darwin's cotton</name>
    <name type="synonym">Gossypium barbadense var. darwinii</name>
    <dbReference type="NCBI Taxonomy" id="34276"/>
    <lineage>
        <taxon>Eukaryota</taxon>
        <taxon>Viridiplantae</taxon>
        <taxon>Streptophyta</taxon>
        <taxon>Embryophyta</taxon>
        <taxon>Tracheophyta</taxon>
        <taxon>Spermatophyta</taxon>
        <taxon>Magnoliopsida</taxon>
        <taxon>eudicotyledons</taxon>
        <taxon>Gunneridae</taxon>
        <taxon>Pentapetalae</taxon>
        <taxon>rosids</taxon>
        <taxon>malvids</taxon>
        <taxon>Malvales</taxon>
        <taxon>Malvaceae</taxon>
        <taxon>Malvoideae</taxon>
        <taxon>Gossypium</taxon>
    </lineage>
</organism>
<protein>
    <submittedName>
        <fullName evidence="1">Uncharacterized protein</fullName>
    </submittedName>
</protein>
<name>A0A5D2D7Z0_GOSDA</name>
<keyword evidence="2" id="KW-1185">Reference proteome</keyword>
<proteinExistence type="predicted"/>
<reference evidence="1 2" key="1">
    <citation type="submission" date="2019-06" db="EMBL/GenBank/DDBJ databases">
        <title>WGS assembly of Gossypium darwinii.</title>
        <authorList>
            <person name="Chen Z.J."/>
            <person name="Sreedasyam A."/>
            <person name="Ando A."/>
            <person name="Song Q."/>
            <person name="De L."/>
            <person name="Hulse-Kemp A."/>
            <person name="Ding M."/>
            <person name="Ye W."/>
            <person name="Kirkbride R."/>
            <person name="Jenkins J."/>
            <person name="Plott C."/>
            <person name="Lovell J."/>
            <person name="Lin Y.-M."/>
            <person name="Vaughn R."/>
            <person name="Liu B."/>
            <person name="Li W."/>
            <person name="Simpson S."/>
            <person name="Scheffler B."/>
            <person name="Saski C."/>
            <person name="Grover C."/>
            <person name="Hu G."/>
            <person name="Conover J."/>
            <person name="Carlson J."/>
            <person name="Shu S."/>
            <person name="Boston L."/>
            <person name="Williams M."/>
            <person name="Peterson D."/>
            <person name="Mcgee K."/>
            <person name="Jones D."/>
            <person name="Wendel J."/>
            <person name="Stelly D."/>
            <person name="Grimwood J."/>
            <person name="Schmutz J."/>
        </authorList>
    </citation>
    <scope>NUCLEOTIDE SEQUENCE [LARGE SCALE GENOMIC DNA]</scope>
    <source>
        <strain evidence="1">1808015.09</strain>
    </source>
</reference>
<evidence type="ECO:0000313" key="2">
    <source>
        <dbReference type="Proteomes" id="UP000323506"/>
    </source>
</evidence>
<dbReference type="AlphaFoldDB" id="A0A5D2D7Z0"/>
<sequence length="76" mass="8702">MGITALQCIHQGIKRDSACQTHETPKQVHSKTLYVGYETPKWECFIELASENNRVYPHFCNSTAYNIVKFIGITCH</sequence>
<dbReference type="Proteomes" id="UP000323506">
    <property type="component" value="Chromosome D03"/>
</dbReference>
<accession>A0A5D2D7Z0</accession>
<dbReference type="EMBL" id="CM017703">
    <property type="protein sequence ID" value="TYG76645.1"/>
    <property type="molecule type" value="Genomic_DNA"/>
</dbReference>
<evidence type="ECO:0000313" key="1">
    <source>
        <dbReference type="EMBL" id="TYG76645.1"/>
    </source>
</evidence>